<reference evidence="1" key="1">
    <citation type="journal article" date="2014" name="Front. Microbiol.">
        <title>High frequency of phylogenetically diverse reductive dehalogenase-homologous genes in deep subseafloor sedimentary metagenomes.</title>
        <authorList>
            <person name="Kawai M."/>
            <person name="Futagami T."/>
            <person name="Toyoda A."/>
            <person name="Takaki Y."/>
            <person name="Nishi S."/>
            <person name="Hori S."/>
            <person name="Arai W."/>
            <person name="Tsubouchi T."/>
            <person name="Morono Y."/>
            <person name="Uchiyama I."/>
            <person name="Ito T."/>
            <person name="Fujiyama A."/>
            <person name="Inagaki F."/>
            <person name="Takami H."/>
        </authorList>
    </citation>
    <scope>NUCLEOTIDE SEQUENCE</scope>
    <source>
        <strain evidence="1">Expedition CK06-06</strain>
    </source>
</reference>
<accession>X0SDU4</accession>
<gene>
    <name evidence="1" type="ORF">S01H1_00627</name>
</gene>
<sequence>MIGLRANPASIASLSTGEDVVQTFKESVKAEDNCNFTTYVHHQASGIRFPVIYDRLPAHSFWTRRR</sequence>
<evidence type="ECO:0000313" key="1">
    <source>
        <dbReference type="EMBL" id="GAF74057.1"/>
    </source>
</evidence>
<organism evidence="1">
    <name type="scientific">marine sediment metagenome</name>
    <dbReference type="NCBI Taxonomy" id="412755"/>
    <lineage>
        <taxon>unclassified sequences</taxon>
        <taxon>metagenomes</taxon>
        <taxon>ecological metagenomes</taxon>
    </lineage>
</organism>
<dbReference type="EMBL" id="BARS01000229">
    <property type="protein sequence ID" value="GAF74057.1"/>
    <property type="molecule type" value="Genomic_DNA"/>
</dbReference>
<name>X0SDU4_9ZZZZ</name>
<protein>
    <submittedName>
        <fullName evidence="1">Uncharacterized protein</fullName>
    </submittedName>
</protein>
<proteinExistence type="predicted"/>
<dbReference type="AlphaFoldDB" id="X0SDU4"/>
<comment type="caution">
    <text evidence="1">The sequence shown here is derived from an EMBL/GenBank/DDBJ whole genome shotgun (WGS) entry which is preliminary data.</text>
</comment>